<dbReference type="SMART" id="SM00228">
    <property type="entry name" value="PDZ"/>
    <property type="match status" value="1"/>
</dbReference>
<dbReference type="GO" id="GO:0008236">
    <property type="term" value="F:serine-type peptidase activity"/>
    <property type="evidence" value="ECO:0007669"/>
    <property type="project" value="UniProtKB-KW"/>
</dbReference>
<dbReference type="SMART" id="SM00245">
    <property type="entry name" value="TSPc"/>
    <property type="match status" value="1"/>
</dbReference>
<dbReference type="PANTHER" id="PTHR32060:SF22">
    <property type="entry name" value="CARBOXYL-TERMINAL-PROCESSING PEPTIDASE 3, CHLOROPLASTIC"/>
    <property type="match status" value="1"/>
</dbReference>
<dbReference type="Gene3D" id="3.90.226.10">
    <property type="entry name" value="2-enoyl-CoA Hydratase, Chain A, domain 1"/>
    <property type="match status" value="1"/>
</dbReference>
<dbReference type="InterPro" id="IPR005151">
    <property type="entry name" value="Tail-specific_protease"/>
</dbReference>
<dbReference type="SUPFAM" id="SSF50156">
    <property type="entry name" value="PDZ domain-like"/>
    <property type="match status" value="1"/>
</dbReference>
<keyword evidence="3" id="KW-0378">Hydrolase</keyword>
<evidence type="ECO:0000256" key="4">
    <source>
        <dbReference type="ARBA" id="ARBA00022825"/>
    </source>
</evidence>
<comment type="caution">
    <text evidence="6">The sequence shown here is derived from an EMBL/GenBank/DDBJ whole genome shotgun (WGS) entry which is preliminary data.</text>
</comment>
<dbReference type="InterPro" id="IPR004447">
    <property type="entry name" value="Peptidase_S41A"/>
</dbReference>
<dbReference type="CDD" id="cd06782">
    <property type="entry name" value="cpPDZ_CPP-like"/>
    <property type="match status" value="1"/>
</dbReference>
<keyword evidence="7" id="KW-1185">Reference proteome</keyword>
<dbReference type="Pfam" id="PF03572">
    <property type="entry name" value="Peptidase_S41"/>
    <property type="match status" value="1"/>
</dbReference>
<name>A0AAV9IRE0_CYACA</name>
<dbReference type="PANTHER" id="PTHR32060">
    <property type="entry name" value="TAIL-SPECIFIC PROTEASE"/>
    <property type="match status" value="1"/>
</dbReference>
<protein>
    <recommendedName>
        <fullName evidence="5">PDZ domain-containing protein</fullName>
    </recommendedName>
</protein>
<dbReference type="CDD" id="cd07560">
    <property type="entry name" value="Peptidase_S41_CPP"/>
    <property type="match status" value="1"/>
</dbReference>
<gene>
    <name evidence="6" type="ORF">CDCA_CDCA02G0508</name>
</gene>
<proteinExistence type="inferred from homology"/>
<keyword evidence="4" id="KW-0720">Serine protease</keyword>
<dbReference type="Proteomes" id="UP001301350">
    <property type="component" value="Unassembled WGS sequence"/>
</dbReference>
<reference evidence="6 7" key="1">
    <citation type="submission" date="2022-07" db="EMBL/GenBank/DDBJ databases">
        <title>Genome-wide signatures of adaptation to extreme environments.</title>
        <authorList>
            <person name="Cho C.H."/>
            <person name="Yoon H.S."/>
        </authorList>
    </citation>
    <scope>NUCLEOTIDE SEQUENCE [LARGE SCALE GENOMIC DNA]</scope>
    <source>
        <strain evidence="6 7">DBV 063 E5</strain>
    </source>
</reference>
<evidence type="ECO:0000256" key="3">
    <source>
        <dbReference type="ARBA" id="ARBA00022801"/>
    </source>
</evidence>
<dbReference type="GO" id="GO:0004175">
    <property type="term" value="F:endopeptidase activity"/>
    <property type="evidence" value="ECO:0007669"/>
    <property type="project" value="TreeGrafter"/>
</dbReference>
<dbReference type="PROSITE" id="PS50106">
    <property type="entry name" value="PDZ"/>
    <property type="match status" value="1"/>
</dbReference>
<organism evidence="6 7">
    <name type="scientific">Cyanidium caldarium</name>
    <name type="common">Red alga</name>
    <dbReference type="NCBI Taxonomy" id="2771"/>
    <lineage>
        <taxon>Eukaryota</taxon>
        <taxon>Rhodophyta</taxon>
        <taxon>Bangiophyceae</taxon>
        <taxon>Cyanidiales</taxon>
        <taxon>Cyanidiaceae</taxon>
        <taxon>Cyanidium</taxon>
    </lineage>
</organism>
<dbReference type="InterPro" id="IPR001478">
    <property type="entry name" value="PDZ"/>
</dbReference>
<comment type="similarity">
    <text evidence="1">Belongs to the peptidase S41A family.</text>
</comment>
<dbReference type="SUPFAM" id="SSF52096">
    <property type="entry name" value="ClpP/crotonase"/>
    <property type="match status" value="1"/>
</dbReference>
<dbReference type="EMBL" id="JANCYW010000002">
    <property type="protein sequence ID" value="KAK4534483.1"/>
    <property type="molecule type" value="Genomic_DNA"/>
</dbReference>
<dbReference type="Gene3D" id="3.30.750.44">
    <property type="match status" value="1"/>
</dbReference>
<dbReference type="InterPro" id="IPR036034">
    <property type="entry name" value="PDZ_sf"/>
</dbReference>
<evidence type="ECO:0000313" key="7">
    <source>
        <dbReference type="Proteomes" id="UP001301350"/>
    </source>
</evidence>
<evidence type="ECO:0000259" key="5">
    <source>
        <dbReference type="PROSITE" id="PS50106"/>
    </source>
</evidence>
<evidence type="ECO:0000256" key="1">
    <source>
        <dbReference type="ARBA" id="ARBA00009179"/>
    </source>
</evidence>
<evidence type="ECO:0000256" key="2">
    <source>
        <dbReference type="ARBA" id="ARBA00022670"/>
    </source>
</evidence>
<dbReference type="Gene3D" id="2.30.42.10">
    <property type="match status" value="1"/>
</dbReference>
<dbReference type="NCBIfam" id="TIGR00225">
    <property type="entry name" value="prc"/>
    <property type="match status" value="1"/>
</dbReference>
<dbReference type="Pfam" id="PF00595">
    <property type="entry name" value="PDZ"/>
    <property type="match status" value="1"/>
</dbReference>
<evidence type="ECO:0000313" key="6">
    <source>
        <dbReference type="EMBL" id="KAK4534483.1"/>
    </source>
</evidence>
<dbReference type="AlphaFoldDB" id="A0AAV9IRE0"/>
<dbReference type="InterPro" id="IPR029045">
    <property type="entry name" value="ClpP/crotonase-like_dom_sf"/>
</dbReference>
<feature type="domain" description="PDZ" evidence="5">
    <location>
        <begin position="210"/>
        <end position="286"/>
    </location>
</feature>
<sequence length="513" mass="55069">MAFVSSTVVSTGWRWRSRATGRDGKAWSCMGARPNGEGPWDARLRHWRKCSSSVGSLLLGAWLAQRVLSGAILWPLPFSFHPLADAPVLTSSSSSSSSSPPAALALTAEQRLVDEAWRLVNDAYADPTFEPAKWYRKRVQYLKRAYVDREQAHAAIREMVASLGDPYTRFLTPAQLQSAEAVARGELVGIGLELYPTRAIPAADVPGAGRLPLTPSEDSGGGGGGGGGIYVAGVTDGAPAARAGIRTLDEILQVDGVELAGLTPDDAAARIRGPAGTSVQLLVRHRGADAPELVSAVRQALRLRSVEAPNERLDDAAYVRIKQFQAGTADDLRRTVEEVRRAHPGATRLVIDLRDNTGGSFNGGVDAARLFLHRGDVVVYVSNRHDVQDEVRATTDGPYADHASLPVVLLVNHATASSSEIFSAALHDHHRAAIVGERSFGKGVVQTVQRLSDGSGLAITISHYETPAHQDIHHKGIEPDYTAACPRDDEAATDRWLRIQDVCVPPEAWRASA</sequence>
<keyword evidence="2" id="KW-0645">Protease</keyword>
<accession>A0AAV9IRE0</accession>
<dbReference type="GO" id="GO:0006508">
    <property type="term" value="P:proteolysis"/>
    <property type="evidence" value="ECO:0007669"/>
    <property type="project" value="UniProtKB-KW"/>
</dbReference>